<dbReference type="EMBL" id="KX443407">
    <property type="protein sequence ID" value="ARX60653.1"/>
    <property type="molecule type" value="Genomic_DNA"/>
</dbReference>
<reference evidence="1" key="1">
    <citation type="journal article" date="2017" name="Genome Biol. Evol.">
        <title>Comparative Genomics of Rhodococcus equi Virulence Plasmids Indicates Host-Driven Evolution of the vap Pathogenicity Island.</title>
        <authorList>
            <person name="MacArthur I."/>
            <person name="Anastasi E."/>
            <person name="Alvarez S."/>
            <person name="Scortti M."/>
            <person name="Vazquez-Boland J.A."/>
        </authorList>
    </citation>
    <scope>NUCLEOTIDE SEQUENCE</scope>
    <source>
        <strain evidence="1">PAM1413</strain>
        <strain evidence="2">PAM1533</strain>
        <plasmid evidence="1">pVAPB1413</plasmid>
        <plasmid evidence="2">PVAPB1533</plasmid>
    </source>
</reference>
<protein>
    <submittedName>
        <fullName evidence="1">Uncharacterized protein</fullName>
    </submittedName>
</protein>
<dbReference type="EMBL" id="KX443406">
    <property type="protein sequence ID" value="ARX60547.1"/>
    <property type="molecule type" value="Genomic_DNA"/>
</dbReference>
<geneLocation type="plasmid" evidence="1">
    <name>pVAPB1413</name>
</geneLocation>
<name>A0A1Z1UYH0_RHOHA</name>
<evidence type="ECO:0000313" key="2">
    <source>
        <dbReference type="EMBL" id="ARX60653.1"/>
    </source>
</evidence>
<dbReference type="AlphaFoldDB" id="A0A1Z1UYH0"/>
<keyword evidence="1" id="KW-0614">Plasmid</keyword>
<accession>A0A1Z1UYH0</accession>
<geneLocation type="plasmid" evidence="2">
    <name>PVAPB1533</name>
</geneLocation>
<gene>
    <name evidence="1" type="ORF">pVAPB1413_0492</name>
    <name evidence="2" type="ORF">pVAPB1533_0492</name>
</gene>
<sequence>MRKGGNSVVDGNRAVKAGARKLFYEVFKLRPPCRELPACDDVICNLLPLIFGRVPHDWDEKHKAIAENCPDFKCYGRRTGVGWIYAQFVRDRYHLSRLASP</sequence>
<evidence type="ECO:0000313" key="1">
    <source>
        <dbReference type="EMBL" id="ARX60547.1"/>
    </source>
</evidence>
<organism evidence="1">
    <name type="scientific">Rhodococcus hoagii</name>
    <name type="common">Corynebacterium equii</name>
    <dbReference type="NCBI Taxonomy" id="43767"/>
    <lineage>
        <taxon>Bacteria</taxon>
        <taxon>Bacillati</taxon>
        <taxon>Actinomycetota</taxon>
        <taxon>Actinomycetes</taxon>
        <taxon>Mycobacteriales</taxon>
        <taxon>Nocardiaceae</taxon>
        <taxon>Prescottella</taxon>
    </lineage>
</organism>
<proteinExistence type="predicted"/>